<dbReference type="Proteomes" id="UP001341281">
    <property type="component" value="Chromosome 10"/>
</dbReference>
<proteinExistence type="predicted"/>
<dbReference type="AlphaFoldDB" id="A0AAQ3URH7"/>
<protein>
    <submittedName>
        <fullName evidence="2">Uncharacterized protein</fullName>
    </submittedName>
</protein>
<sequence length="294" mass="31544">MRARHSAAVSASKDVAVAPSFGGRPRLIVATSDGVNVKVRVTISPGGGGGGGGAASNSRWGKELAGPCRRHGRRGEAPGELGHGGHELGEAGGVADGVIEPEREDEAAAEETCYLQGGGEHGAGAVAVDVGEELVHARERRAERVPGRLQLLQPHVGVGLHEQHPLAGAVHHQLPRLHLPQPPRERVERHQRAAERAPDHARGVVGTAAAVVEEEERHVPAQSVLVVDVGQALRLARRRRGRADELRLPTSTHSERELRRRRRHGGRRLDVLRCCFRHDVRGVKFRDAAALVIC</sequence>
<gene>
    <name evidence="2" type="ORF">U9M48_041866</name>
</gene>
<dbReference type="EMBL" id="CP144754">
    <property type="protein sequence ID" value="WVZ96199.1"/>
    <property type="molecule type" value="Genomic_DNA"/>
</dbReference>
<feature type="region of interest" description="Disordered" evidence="1">
    <location>
        <begin position="68"/>
        <end position="88"/>
    </location>
</feature>
<keyword evidence="3" id="KW-1185">Reference proteome</keyword>
<evidence type="ECO:0000256" key="1">
    <source>
        <dbReference type="SAM" id="MobiDB-lite"/>
    </source>
</evidence>
<reference evidence="2 3" key="1">
    <citation type="submission" date="2024-02" db="EMBL/GenBank/DDBJ databases">
        <title>High-quality chromosome-scale genome assembly of Pensacola bahiagrass (Paspalum notatum Flugge var. saurae).</title>
        <authorList>
            <person name="Vega J.M."/>
            <person name="Podio M."/>
            <person name="Orjuela J."/>
            <person name="Siena L.A."/>
            <person name="Pessino S.C."/>
            <person name="Combes M.C."/>
            <person name="Mariac C."/>
            <person name="Albertini E."/>
            <person name="Pupilli F."/>
            <person name="Ortiz J.P.A."/>
            <person name="Leblanc O."/>
        </authorList>
    </citation>
    <scope>NUCLEOTIDE SEQUENCE [LARGE SCALE GENOMIC DNA]</scope>
    <source>
        <strain evidence="2">R1</strain>
        <tissue evidence="2">Leaf</tissue>
    </source>
</reference>
<accession>A0AAQ3URH7</accession>
<evidence type="ECO:0000313" key="3">
    <source>
        <dbReference type="Proteomes" id="UP001341281"/>
    </source>
</evidence>
<organism evidence="2 3">
    <name type="scientific">Paspalum notatum var. saurae</name>
    <dbReference type="NCBI Taxonomy" id="547442"/>
    <lineage>
        <taxon>Eukaryota</taxon>
        <taxon>Viridiplantae</taxon>
        <taxon>Streptophyta</taxon>
        <taxon>Embryophyta</taxon>
        <taxon>Tracheophyta</taxon>
        <taxon>Spermatophyta</taxon>
        <taxon>Magnoliopsida</taxon>
        <taxon>Liliopsida</taxon>
        <taxon>Poales</taxon>
        <taxon>Poaceae</taxon>
        <taxon>PACMAD clade</taxon>
        <taxon>Panicoideae</taxon>
        <taxon>Andropogonodae</taxon>
        <taxon>Paspaleae</taxon>
        <taxon>Paspalinae</taxon>
        <taxon>Paspalum</taxon>
    </lineage>
</organism>
<feature type="region of interest" description="Disordered" evidence="1">
    <location>
        <begin position="183"/>
        <end position="202"/>
    </location>
</feature>
<evidence type="ECO:0000313" key="2">
    <source>
        <dbReference type="EMBL" id="WVZ96199.1"/>
    </source>
</evidence>
<name>A0AAQ3URH7_PASNO</name>